<name>A0A401FUP5_9BACT</name>
<keyword evidence="3 6" id="KW-0812">Transmembrane</keyword>
<comment type="caution">
    <text evidence="8">The sequence shown here is derived from an EMBL/GenBank/DDBJ whole genome shotgun (WGS) entry which is preliminary data.</text>
</comment>
<feature type="transmembrane region" description="Helical" evidence="6">
    <location>
        <begin position="108"/>
        <end position="127"/>
    </location>
</feature>
<comment type="subcellular location">
    <subcellularLocation>
        <location evidence="1">Membrane</location>
        <topology evidence="1">Multi-pass membrane protein</topology>
    </subcellularLocation>
</comment>
<evidence type="ECO:0000256" key="2">
    <source>
        <dbReference type="ARBA" id="ARBA00009399"/>
    </source>
</evidence>
<dbReference type="PANTHER" id="PTHR38459:SF1">
    <property type="entry name" value="PROPHAGE BACTOPRENOL-LINKED GLUCOSE TRANSLOCASE HOMOLOG"/>
    <property type="match status" value="1"/>
</dbReference>
<comment type="similarity">
    <text evidence="2">Belongs to the GtrA family.</text>
</comment>
<keyword evidence="4 6" id="KW-1133">Transmembrane helix</keyword>
<feature type="transmembrane region" description="Helical" evidence="6">
    <location>
        <begin position="82"/>
        <end position="102"/>
    </location>
</feature>
<dbReference type="PANTHER" id="PTHR38459">
    <property type="entry name" value="PROPHAGE BACTOPRENOL-LINKED GLUCOSE TRANSLOCASE HOMOLOG"/>
    <property type="match status" value="1"/>
</dbReference>
<gene>
    <name evidence="8" type="ORF">DENIS_1625</name>
</gene>
<sequence>MFEKIFRQQTDNTLIQLFRYTFVGGGAFVVDVGSLFIFTEYLGIHYLTSAAVAFILGLMTNYLLSVSWVFNRRTIGSRWAEFGIFALIGLIGLGLNEALIWSCTEYLGLHYLMSKIISTALIYIWNFSARKAVLFR</sequence>
<evidence type="ECO:0000256" key="6">
    <source>
        <dbReference type="SAM" id="Phobius"/>
    </source>
</evidence>
<dbReference type="AlphaFoldDB" id="A0A401FUP5"/>
<protein>
    <submittedName>
        <fullName evidence="8">GtrA family protein</fullName>
    </submittedName>
</protein>
<feature type="transmembrane region" description="Helical" evidence="6">
    <location>
        <begin position="44"/>
        <end position="70"/>
    </location>
</feature>
<evidence type="ECO:0000313" key="8">
    <source>
        <dbReference type="EMBL" id="GBC60668.1"/>
    </source>
</evidence>
<keyword evidence="9" id="KW-1185">Reference proteome</keyword>
<proteinExistence type="inferred from homology"/>
<evidence type="ECO:0000313" key="9">
    <source>
        <dbReference type="Proteomes" id="UP000288096"/>
    </source>
</evidence>
<keyword evidence="5 6" id="KW-0472">Membrane</keyword>
<reference evidence="9" key="1">
    <citation type="submission" date="2017-11" db="EMBL/GenBank/DDBJ databases">
        <authorList>
            <person name="Watanabe M."/>
            <person name="Kojima H."/>
        </authorList>
    </citation>
    <scope>NUCLEOTIDE SEQUENCE [LARGE SCALE GENOMIC DNA]</scope>
    <source>
        <strain evidence="9">Tokyo 01</strain>
    </source>
</reference>
<dbReference type="Pfam" id="PF04138">
    <property type="entry name" value="GtrA_DPMS_TM"/>
    <property type="match status" value="1"/>
</dbReference>
<dbReference type="InterPro" id="IPR007267">
    <property type="entry name" value="GtrA_DPMS_TM"/>
</dbReference>
<dbReference type="InterPro" id="IPR051401">
    <property type="entry name" value="GtrA_CellWall_Glycosyl"/>
</dbReference>
<evidence type="ECO:0000256" key="5">
    <source>
        <dbReference type="ARBA" id="ARBA00023136"/>
    </source>
</evidence>
<evidence type="ECO:0000256" key="4">
    <source>
        <dbReference type="ARBA" id="ARBA00022989"/>
    </source>
</evidence>
<evidence type="ECO:0000256" key="1">
    <source>
        <dbReference type="ARBA" id="ARBA00004141"/>
    </source>
</evidence>
<evidence type="ECO:0000259" key="7">
    <source>
        <dbReference type="Pfam" id="PF04138"/>
    </source>
</evidence>
<feature type="transmembrane region" description="Helical" evidence="6">
    <location>
        <begin position="20"/>
        <end position="38"/>
    </location>
</feature>
<accession>A0A401FUP5</accession>
<dbReference type="GO" id="GO:0000271">
    <property type="term" value="P:polysaccharide biosynthetic process"/>
    <property type="evidence" value="ECO:0007669"/>
    <property type="project" value="InterPro"/>
</dbReference>
<organism evidence="8 9">
    <name type="scientific">Desulfonema ishimotonii</name>
    <dbReference type="NCBI Taxonomy" id="45657"/>
    <lineage>
        <taxon>Bacteria</taxon>
        <taxon>Pseudomonadati</taxon>
        <taxon>Thermodesulfobacteriota</taxon>
        <taxon>Desulfobacteria</taxon>
        <taxon>Desulfobacterales</taxon>
        <taxon>Desulfococcaceae</taxon>
        <taxon>Desulfonema</taxon>
    </lineage>
</organism>
<reference evidence="9" key="2">
    <citation type="submission" date="2019-01" db="EMBL/GenBank/DDBJ databases">
        <title>Genome sequence of Desulfonema ishimotonii strain Tokyo 01.</title>
        <authorList>
            <person name="Fukui M."/>
        </authorList>
    </citation>
    <scope>NUCLEOTIDE SEQUENCE [LARGE SCALE GENOMIC DNA]</scope>
    <source>
        <strain evidence="9">Tokyo 01</strain>
    </source>
</reference>
<dbReference type="Proteomes" id="UP000288096">
    <property type="component" value="Unassembled WGS sequence"/>
</dbReference>
<dbReference type="EMBL" id="BEXT01000001">
    <property type="protein sequence ID" value="GBC60668.1"/>
    <property type="molecule type" value="Genomic_DNA"/>
</dbReference>
<dbReference type="GO" id="GO:0005886">
    <property type="term" value="C:plasma membrane"/>
    <property type="evidence" value="ECO:0007669"/>
    <property type="project" value="TreeGrafter"/>
</dbReference>
<feature type="domain" description="GtrA/DPMS transmembrane" evidence="7">
    <location>
        <begin position="19"/>
        <end position="135"/>
    </location>
</feature>
<evidence type="ECO:0000256" key="3">
    <source>
        <dbReference type="ARBA" id="ARBA00022692"/>
    </source>
</evidence>